<feature type="compositionally biased region" description="Low complexity" evidence="1">
    <location>
        <begin position="1565"/>
        <end position="1578"/>
    </location>
</feature>
<feature type="region of interest" description="Disordered" evidence="1">
    <location>
        <begin position="310"/>
        <end position="361"/>
    </location>
</feature>
<proteinExistence type="predicted"/>
<dbReference type="Pfam" id="PF00652">
    <property type="entry name" value="Ricin_B_lectin"/>
    <property type="match status" value="1"/>
</dbReference>
<sequence length="2470" mass="269729">MTMMKCPVHTRAHTHTHTHRDLSGGLFSHKPDSSPNALAEDSTGVFGRIGSWLSPWRVRGREALPEDEPQPKAPIPRHGDHLEGSGENHEDGSEGEEEEDRQRGKEGERRAENLRNVNDSGSSNNRRNLQVYLEETSVTQNDRRPVVETTIKKTFQVVSKATRATQQREAESDDEMGRKNSGRRRSRKGNATSPREKSPPTRNLPGQPLSSPQRVWVESHLGEEPGDTDHAPELDQDPHTNIYRRAHSLDSLDAPVLAKLVSVDMDMDMDMDEDDDGHVERKTETPESKRRSVKVSRSEKVFAKKVLVNSEPAVEEQEVEQSGRKRTVDSGVSRRQVATVTPNKGAAAKAAAEDGRSGEKTAAIRTIVNRIKLFENQTGSVGAIKPTHPRSADVSPARSIADRVKLLDQSAHTSGQRASSADRANSARSSSALPARPKVQTVRELAKNVTSTAAAASAAANESRPAKVKNTQPQNKHIGPSKQETKQHPGTFKKAQRPPEAAAAAQSQPTIKGKSSSASSVTKTLSAVNTPSEPSCKPVEQEQTPLAQPAQGKDHITLQAPPEKTPTQLTHRLTREAEDTPPDRISRDDKPSRDTRNKKSSQTKDITDISRRENTVPDKDNQTKETSQSSAQTLEILDTKDSVSLKGVVKTVTKQTIASNNGSQAKDVVNQQIKDTLTSNNGLANDHTIQVICTETEGSKTNNSPETQTFLEIKDSPQTRDAKILTKDTMNLKDNLQNDVSHLSRDNTTADKSSNTPGTEVSPTTENIHAPENGHLNEKMVQNEDGQQANDSTEMNNSLDVLDSVVTKDMVTTNVGPQKESLRQSALEVSPEIKDTDTGGSLDAANIPKTLQKDNTQTKDTIQPKDVSPQKEEVAEQIEHLQTSGMSGSKKRSNKEATQPQSPTNDTKQEITTYKQEVQAKMGLSPPSNHAAVKELPEVKTGLANQNMTGESKMQNTEKAQIPFSEPVGQTVIETVVETAKLADREYSDAKSRVAENKTVKEEEKVVSSTASAEQALSPVQNKRVEEKSEEVRFVSEQLTEAKNEDTKVFPEQPTKANSEETVVVLEQSAGDSKKTEANTQPASVSPPAFDSNSSKVLKQANQTPDIHTSSSTDSTKKPNTGSQQQLVKEVPDQIKMNSEDPSSGITEQRPSKDTTNAMSAGADATKQTRQSTSSDTKDTQEDTDTQTKKCDTNSPALGVSMTSAAHSPGQSAGSHSGTCMPAQNSGGITVAQDPKSTSQSQDEIPNGKSEEQAVPLANMANGKPAKSLNEVTGTKITAGVNCETQSNSPSQKTSNTSTLSGTVNETSPLSSPASEKLSSLPSSSSFQDSTRKKNNLKSLKLRDFPAASQDAPSSWLDVDVRPSPKPRQPIRSLKLSASVSNLLGPSGEFDPQDFMERVKKLAIPFSVPPRSKLKMSRTMAPSFTMPAIKEDRFEKTFDPDEFKFGLRKRREFSLELTKLREKVCGEKEPVEDKLKRPHLDRGSILVKSLLLRDTEAAKEKIEEEEGGKGGEKEEGGEDKRPKIKSRLEGSSILSSLRSSSRGSRLGLLSPREDTGSGPTSPNESLSPRSPTTMTTSPNDPTKSFLDHNHTGSTAAQLNQNLTEIKKHLPNQSNIVKKIPTEITKDPYSSNQSKVPEANKKRATISNDLFSLNQSTQIAKDPYSSNQPNLPEVNNKLTQSTQSYVKGDQSNSQSNQSTPQISQSEPSFPSATTTDSGPRLPSFDDIKLPGYLEKLLPRDHGKVDPLQKPNSEVTPTPSLPPEITPIRPPQDQTMIMAGNGSHKRPGKMVLYERPQFEGQSYEVCRDVPDATTLKFSPVISAKVIRGCWILYEKPGFQGRSIALEEGPVELPNEWTEEGHVHCPAMVIGSIKLAVRDYTLPHIDLFPELEGCGLHTSYHCETEHVSAYGIPQCTASIKVHSGFLGGVGEGEYPAPQSWGFPSATVGSLRPLRMGGLKVENPTEAKALLYERPGLEGACVEIQGDVLNVSEGHVATHTPLNPHIRTHTNTLKTVGSMKILSGLWVGYERVGFEGRQYVLEEGEYLDWQDWGGANEWLLSLRPALVDFACPHMKMYSERDFGERGVDIDLMGAVPNTQDTGYGLNTQSIHVLSGVWVVFEGADYSGQQYVVEKGQYAGPEDWGAQNSTVSSALPVLLDDLSGSSKFKVELYPEPGLSGSVLVLDDSVSTLPPDFRLQSCKVVSGSWLACEREEYSGSVCVLEEGVYPDVRAMGFLQPNITVRSLQTTGFDFSIPSIVLCERADLRGRRVVLTAASVNLQLTGGCSRTQSVLVQGGMWVLYEGVNFRGAQILLRPGTVSDLPKLSGWQRIGSLRPLLQKQASFRLRNHETGLFLSITGAMEDIKLMRIQATTETGGAEQVWAYQDGYLQCKLLEDCCMEPVGKLVRAGARLYVTSERGKPDQLWNVTPDGLIRSNTSPDLVLEVKGGQQYDKHHVILNTFNQSKLNQRWSLEIL</sequence>
<feature type="domain" description="Beta/gamma crystallin 'Greek key'" evidence="2">
    <location>
        <begin position="2111"/>
        <end position="2153"/>
    </location>
</feature>
<dbReference type="InterPro" id="IPR050252">
    <property type="entry name" value="Beta/Gamma-Crystallin"/>
</dbReference>
<feature type="domain" description="Beta/gamma crystallin 'Greek key'" evidence="2">
    <location>
        <begin position="2020"/>
        <end position="2062"/>
    </location>
</feature>
<dbReference type="PROSITE" id="PS50915">
    <property type="entry name" value="CRYSTALLIN_BETA_GAMMA"/>
    <property type="match status" value="6"/>
</dbReference>
<feature type="domain" description="Beta/gamma crystallin 'Greek key'" evidence="2">
    <location>
        <begin position="1963"/>
        <end position="2019"/>
    </location>
</feature>
<feature type="compositionally biased region" description="Basic and acidic residues" evidence="1">
    <location>
        <begin position="100"/>
        <end position="113"/>
    </location>
</feature>
<feature type="compositionally biased region" description="Polar residues" evidence="1">
    <location>
        <begin position="115"/>
        <end position="128"/>
    </location>
</feature>
<feature type="domain" description="Beta/gamma crystallin 'Greek key'" evidence="2">
    <location>
        <begin position="1786"/>
        <end position="1825"/>
    </location>
</feature>
<feature type="compositionally biased region" description="Polar residues" evidence="1">
    <location>
        <begin position="1091"/>
        <end position="1127"/>
    </location>
</feature>
<feature type="compositionally biased region" description="Polar residues" evidence="1">
    <location>
        <begin position="1235"/>
        <end position="1244"/>
    </location>
</feature>
<feature type="region of interest" description="Disordered" evidence="1">
    <location>
        <begin position="376"/>
        <end position="633"/>
    </location>
</feature>
<evidence type="ECO:0000313" key="4">
    <source>
        <dbReference type="RefSeq" id="XP_042565814.1"/>
    </source>
</evidence>
<organism evidence="3 4">
    <name type="scientific">Clupea harengus</name>
    <name type="common">Atlantic herring</name>
    <dbReference type="NCBI Taxonomy" id="7950"/>
    <lineage>
        <taxon>Eukaryota</taxon>
        <taxon>Metazoa</taxon>
        <taxon>Chordata</taxon>
        <taxon>Craniata</taxon>
        <taxon>Vertebrata</taxon>
        <taxon>Euteleostomi</taxon>
        <taxon>Actinopterygii</taxon>
        <taxon>Neopterygii</taxon>
        <taxon>Teleostei</taxon>
        <taxon>Clupei</taxon>
        <taxon>Clupeiformes</taxon>
        <taxon>Clupeoidei</taxon>
        <taxon>Clupeidae</taxon>
        <taxon>Clupea</taxon>
    </lineage>
</organism>
<feature type="compositionally biased region" description="Basic and acidic residues" evidence="1">
    <location>
        <begin position="77"/>
        <end position="92"/>
    </location>
</feature>
<dbReference type="SMART" id="SM00458">
    <property type="entry name" value="RICIN"/>
    <property type="match status" value="1"/>
</dbReference>
<feature type="compositionally biased region" description="Polar residues" evidence="1">
    <location>
        <begin position="896"/>
        <end position="916"/>
    </location>
</feature>
<feature type="compositionally biased region" description="Polar residues" evidence="1">
    <location>
        <begin position="1705"/>
        <end position="1716"/>
    </location>
</feature>
<feature type="domain" description="Beta/gamma crystallin 'Greek key'" evidence="2">
    <location>
        <begin position="1826"/>
        <end position="1874"/>
    </location>
</feature>
<feature type="compositionally biased region" description="Low complexity" evidence="1">
    <location>
        <begin position="1308"/>
        <end position="1326"/>
    </location>
</feature>
<feature type="compositionally biased region" description="Polar residues" evidence="1">
    <location>
        <begin position="1136"/>
        <end position="1159"/>
    </location>
</feature>
<feature type="compositionally biased region" description="Polar residues" evidence="1">
    <location>
        <begin position="156"/>
        <end position="165"/>
    </location>
</feature>
<dbReference type="OrthoDB" id="9895617at2759"/>
<feature type="compositionally biased region" description="Basic and acidic residues" evidence="1">
    <location>
        <begin position="868"/>
        <end position="879"/>
    </location>
</feature>
<feature type="region of interest" description="Disordered" evidence="1">
    <location>
        <begin position="987"/>
        <end position="1372"/>
    </location>
</feature>
<dbReference type="PROSITE" id="PS50231">
    <property type="entry name" value="RICIN_B_LECTIN"/>
    <property type="match status" value="1"/>
</dbReference>
<feature type="compositionally biased region" description="Polar residues" evidence="1">
    <location>
        <begin position="1201"/>
        <end position="1228"/>
    </location>
</feature>
<feature type="compositionally biased region" description="Basic and acidic residues" evidence="1">
    <location>
        <begin position="1498"/>
        <end position="1521"/>
    </location>
</feature>
<feature type="compositionally biased region" description="Low complexity" evidence="1">
    <location>
        <begin position="498"/>
        <end position="528"/>
    </location>
</feature>
<dbReference type="PANTHER" id="PTHR11818:SF2">
    <property type="entry name" value="BETA_GAMMA CRYSTALLIN DOMAIN-CONTAINING PROTEIN 1"/>
    <property type="match status" value="1"/>
</dbReference>
<feature type="region of interest" description="Disordered" evidence="1">
    <location>
        <begin position="813"/>
        <end position="932"/>
    </location>
</feature>
<dbReference type="KEGG" id="char:105901508"/>
<dbReference type="PANTHER" id="PTHR11818">
    <property type="entry name" value="BETA/GAMMA CRYSTALLIN"/>
    <property type="match status" value="1"/>
</dbReference>
<dbReference type="InterPro" id="IPR000772">
    <property type="entry name" value="Ricin_B_lectin"/>
</dbReference>
<feature type="domain" description="Beta/gamma crystallin 'Greek key'" evidence="2">
    <location>
        <begin position="2292"/>
        <end position="2333"/>
    </location>
</feature>
<feature type="compositionally biased region" description="Polar residues" evidence="1">
    <location>
        <begin position="624"/>
        <end position="633"/>
    </location>
</feature>
<feature type="region of interest" description="Disordered" evidence="1">
    <location>
        <begin position="735"/>
        <end position="773"/>
    </location>
</feature>
<feature type="compositionally biased region" description="Low complexity" evidence="1">
    <location>
        <begin position="417"/>
        <end position="436"/>
    </location>
</feature>
<reference evidence="4" key="1">
    <citation type="submission" date="2025-08" db="UniProtKB">
        <authorList>
            <consortium name="RefSeq"/>
        </authorList>
    </citation>
    <scope>IDENTIFICATION</scope>
</reference>
<feature type="compositionally biased region" description="Basic and acidic residues" evidence="1">
    <location>
        <begin position="166"/>
        <end position="178"/>
    </location>
</feature>
<feature type="compositionally biased region" description="Basic and acidic residues" evidence="1">
    <location>
        <begin position="605"/>
        <end position="623"/>
    </location>
</feature>
<feature type="compositionally biased region" description="Basic and acidic residues" evidence="1">
    <location>
        <begin position="220"/>
        <end position="238"/>
    </location>
</feature>
<feature type="compositionally biased region" description="Basic and acidic residues" evidence="1">
    <location>
        <begin position="1023"/>
        <end position="1049"/>
    </location>
</feature>
<feature type="region of interest" description="Disordered" evidence="1">
    <location>
        <begin position="268"/>
        <end position="296"/>
    </location>
</feature>
<dbReference type="Pfam" id="PF00030">
    <property type="entry name" value="Crystall"/>
    <property type="match status" value="5"/>
</dbReference>
<feature type="region of interest" description="Disordered" evidence="1">
    <location>
        <begin position="1616"/>
        <end position="1642"/>
    </location>
</feature>
<evidence type="ECO:0000313" key="3">
    <source>
        <dbReference type="Proteomes" id="UP000515152"/>
    </source>
</evidence>
<feature type="compositionally biased region" description="Low complexity" evidence="1">
    <location>
        <begin position="450"/>
        <end position="460"/>
    </location>
</feature>
<feature type="compositionally biased region" description="Pro residues" evidence="1">
    <location>
        <begin position="1757"/>
        <end position="1768"/>
    </location>
</feature>
<feature type="region of interest" description="Disordered" evidence="1">
    <location>
        <begin position="156"/>
        <end position="240"/>
    </location>
</feature>
<feature type="compositionally biased region" description="Low complexity" evidence="1">
    <location>
        <begin position="1529"/>
        <end position="1550"/>
    </location>
</feature>
<feature type="compositionally biased region" description="Basic and acidic residues" evidence="1">
    <location>
        <begin position="573"/>
        <end position="597"/>
    </location>
</feature>
<evidence type="ECO:0000256" key="1">
    <source>
        <dbReference type="SAM" id="MobiDB-lite"/>
    </source>
</evidence>
<feature type="compositionally biased region" description="Polar residues" evidence="1">
    <location>
        <begin position="750"/>
        <end position="767"/>
    </location>
</feature>
<name>A0A8M1KW41_CLUHA</name>
<feature type="compositionally biased region" description="Basic residues" evidence="1">
    <location>
        <begin position="8"/>
        <end position="18"/>
    </location>
</feature>
<feature type="compositionally biased region" description="Low complexity" evidence="1">
    <location>
        <begin position="1689"/>
        <end position="1704"/>
    </location>
</feature>
<feature type="region of interest" description="Disordered" evidence="1">
    <location>
        <begin position="1683"/>
        <end position="1726"/>
    </location>
</feature>
<accession>A0A8M1KW41</accession>
<dbReference type="Proteomes" id="UP000515152">
    <property type="component" value="Chromosome 15"/>
</dbReference>
<evidence type="ECO:0000259" key="2">
    <source>
        <dbReference type="PROSITE" id="PS50915"/>
    </source>
</evidence>
<dbReference type="SMART" id="SM00247">
    <property type="entry name" value="XTALbg"/>
    <property type="match status" value="6"/>
</dbReference>
<keyword evidence="3" id="KW-1185">Reference proteome</keyword>
<feature type="compositionally biased region" description="Basic and acidic residues" evidence="1">
    <location>
        <begin position="278"/>
        <end position="296"/>
    </location>
</feature>
<dbReference type="InterPro" id="IPR001064">
    <property type="entry name" value="Beta/gamma_crystallin"/>
</dbReference>
<feature type="region of interest" description="Disordered" evidence="1">
    <location>
        <begin position="1498"/>
        <end position="1590"/>
    </location>
</feature>
<feature type="region of interest" description="Disordered" evidence="1">
    <location>
        <begin position="1740"/>
        <end position="1773"/>
    </location>
</feature>
<feature type="compositionally biased region" description="Basic and acidic residues" evidence="1">
    <location>
        <begin position="987"/>
        <end position="1006"/>
    </location>
</feature>
<dbReference type="RefSeq" id="XP_042565814.1">
    <property type="nucleotide sequence ID" value="XM_042709880.1"/>
</dbReference>
<feature type="compositionally biased region" description="Low complexity" evidence="1">
    <location>
        <begin position="1166"/>
        <end position="1175"/>
    </location>
</feature>
<feature type="region of interest" description="Disordered" evidence="1">
    <location>
        <begin position="63"/>
        <end position="128"/>
    </location>
</feature>
<gene>
    <name evidence="4" type="primary">LOC105901508</name>
</gene>
<dbReference type="GeneID" id="105901508"/>
<feature type="compositionally biased region" description="Polar residues" evidence="1">
    <location>
        <begin position="1283"/>
        <end position="1307"/>
    </location>
</feature>
<protein>
    <submittedName>
        <fullName evidence="4">Beta/gamma crystallin domain-containing protein 1-like</fullName>
    </submittedName>
</protein>
<feature type="region of interest" description="Disordered" evidence="1">
    <location>
        <begin position="1"/>
        <end position="42"/>
    </location>
</feature>
<feature type="compositionally biased region" description="Acidic residues" evidence="1">
    <location>
        <begin position="268"/>
        <end position="277"/>
    </location>
</feature>
<feature type="compositionally biased region" description="Basic and acidic residues" evidence="1">
    <location>
        <begin position="1176"/>
        <end position="1192"/>
    </location>
</feature>